<evidence type="ECO:0000313" key="2">
    <source>
        <dbReference type="Proteomes" id="UP000007800"/>
    </source>
</evidence>
<reference evidence="1 2" key="1">
    <citation type="submission" date="2008-07" db="EMBL/GenBank/DDBJ databases">
        <authorList>
            <person name="El-Sayed N."/>
            <person name="Caler E."/>
            <person name="Inman J."/>
            <person name="Amedeo P."/>
            <person name="Hass B."/>
            <person name="Wortman J."/>
        </authorList>
    </citation>
    <scope>NUCLEOTIDE SEQUENCE [LARGE SCALE GENOMIC DNA]</scope>
    <source>
        <strain evidence="2">ATCC 50983 / TXsc</strain>
    </source>
</reference>
<organism evidence="2">
    <name type="scientific">Perkinsus marinus (strain ATCC 50983 / TXsc)</name>
    <dbReference type="NCBI Taxonomy" id="423536"/>
    <lineage>
        <taxon>Eukaryota</taxon>
        <taxon>Sar</taxon>
        <taxon>Alveolata</taxon>
        <taxon>Perkinsozoa</taxon>
        <taxon>Perkinsea</taxon>
        <taxon>Perkinsida</taxon>
        <taxon>Perkinsidae</taxon>
        <taxon>Perkinsus</taxon>
    </lineage>
</organism>
<dbReference type="RefSeq" id="XP_002774294.1">
    <property type="nucleotide sequence ID" value="XM_002774248.1"/>
</dbReference>
<sequence>MSSRALLYNYVDREDSKKMMLAPGEARIQREDINWDFRPLATAAVLLSAEDAYVLMLIEHRMTRRLDIHSADGPLVHPHLILGAKLPRPRWTKKPRRKFNTVSSQDGLEYLAEQWLHDANK</sequence>
<gene>
    <name evidence="1" type="ORF">Pmar_PMAR012297</name>
</gene>
<name>C5LAY3_PERM5</name>
<keyword evidence="2" id="KW-1185">Reference proteome</keyword>
<accession>C5LAY3</accession>
<dbReference type="AlphaFoldDB" id="C5LAY3"/>
<dbReference type="Proteomes" id="UP000007800">
    <property type="component" value="Unassembled WGS sequence"/>
</dbReference>
<dbReference type="InParanoid" id="C5LAY3"/>
<evidence type="ECO:0000313" key="1">
    <source>
        <dbReference type="EMBL" id="EER06110.1"/>
    </source>
</evidence>
<dbReference type="EMBL" id="GG680875">
    <property type="protein sequence ID" value="EER06110.1"/>
    <property type="molecule type" value="Genomic_DNA"/>
</dbReference>
<dbReference type="GeneID" id="9064894"/>
<proteinExistence type="predicted"/>
<protein>
    <submittedName>
        <fullName evidence="1">Uncharacterized protein</fullName>
    </submittedName>
</protein>